<dbReference type="InterPro" id="IPR023780">
    <property type="entry name" value="Chromo_domain"/>
</dbReference>
<dbReference type="InterPro" id="IPR016197">
    <property type="entry name" value="Chromo-like_dom_sf"/>
</dbReference>
<dbReference type="AlphaFoldDB" id="A0A9X6NFN4"/>
<feature type="domain" description="Chromo" evidence="4">
    <location>
        <begin position="140"/>
        <end position="196"/>
    </location>
</feature>
<dbReference type="SMART" id="SM00298">
    <property type="entry name" value="CHROMO"/>
    <property type="match status" value="1"/>
</dbReference>
<organism evidence="5 6">
    <name type="scientific">Hypsibius exemplaris</name>
    <name type="common">Freshwater tardigrade</name>
    <dbReference type="NCBI Taxonomy" id="2072580"/>
    <lineage>
        <taxon>Eukaryota</taxon>
        <taxon>Metazoa</taxon>
        <taxon>Ecdysozoa</taxon>
        <taxon>Tardigrada</taxon>
        <taxon>Eutardigrada</taxon>
        <taxon>Parachela</taxon>
        <taxon>Hypsibioidea</taxon>
        <taxon>Hypsibiidae</taxon>
        <taxon>Hypsibius</taxon>
    </lineage>
</organism>
<accession>A0A9X6NFN4</accession>
<evidence type="ECO:0000259" key="4">
    <source>
        <dbReference type="PROSITE" id="PS50013"/>
    </source>
</evidence>
<dbReference type="GO" id="GO:0005634">
    <property type="term" value="C:nucleus"/>
    <property type="evidence" value="ECO:0007669"/>
    <property type="project" value="UniProtKB-SubCell"/>
</dbReference>
<dbReference type="PANTHER" id="PTHR22812">
    <property type="entry name" value="CHROMOBOX PROTEIN"/>
    <property type="match status" value="1"/>
</dbReference>
<dbReference type="SUPFAM" id="SSF54160">
    <property type="entry name" value="Chromo domain-like"/>
    <property type="match status" value="1"/>
</dbReference>
<dbReference type="PROSITE" id="PS50013">
    <property type="entry name" value="CHROMO_2"/>
    <property type="match status" value="1"/>
</dbReference>
<evidence type="ECO:0000313" key="5">
    <source>
        <dbReference type="EMBL" id="OWA49916.1"/>
    </source>
</evidence>
<comment type="caution">
    <text evidence="5">The sequence shown here is derived from an EMBL/GenBank/DDBJ whole genome shotgun (WGS) entry which is preliminary data.</text>
</comment>
<dbReference type="OrthoDB" id="273092at2759"/>
<dbReference type="Proteomes" id="UP000192578">
    <property type="component" value="Unassembled WGS sequence"/>
</dbReference>
<dbReference type="EMBL" id="MTYJ01000177">
    <property type="protein sequence ID" value="OWA49916.1"/>
    <property type="molecule type" value="Genomic_DNA"/>
</dbReference>
<feature type="region of interest" description="Disordered" evidence="3">
    <location>
        <begin position="1"/>
        <end position="47"/>
    </location>
</feature>
<dbReference type="InterPro" id="IPR000953">
    <property type="entry name" value="Chromo/chromo_shadow_dom"/>
</dbReference>
<dbReference type="PROSITE" id="PS00598">
    <property type="entry name" value="CHROMO_1"/>
    <property type="match status" value="1"/>
</dbReference>
<evidence type="ECO:0000313" key="6">
    <source>
        <dbReference type="Proteomes" id="UP000192578"/>
    </source>
</evidence>
<proteinExistence type="predicted"/>
<keyword evidence="6" id="KW-1185">Reference proteome</keyword>
<sequence length="196" mass="22442">MRVKLEPAPALKAVPEEPSIPWKDLPSRSDASTSSPAPTSRRTRKTVNSVMDIENHKVSRNRYFYLVKQSAGNLEWKEAKMVKPAAVKAYWDKLGETPPPRALAQSFAVSEKRSRDSRRGKARVQYVDTPACFKGGKPFFYVEKLLERKEENGTVYYFVKWIGYDDPDDNTWEPEGNLDCELLIRAFNARQQSRVA</sequence>
<comment type="subcellular location">
    <subcellularLocation>
        <location evidence="1">Nucleus</location>
    </subcellularLocation>
</comment>
<feature type="compositionally biased region" description="Low complexity" evidence="3">
    <location>
        <begin position="28"/>
        <end position="40"/>
    </location>
</feature>
<evidence type="ECO:0000256" key="3">
    <source>
        <dbReference type="SAM" id="MobiDB-lite"/>
    </source>
</evidence>
<dbReference type="InterPro" id="IPR023779">
    <property type="entry name" value="Chromodomain_CS"/>
</dbReference>
<evidence type="ECO:0000256" key="2">
    <source>
        <dbReference type="ARBA" id="ARBA00023242"/>
    </source>
</evidence>
<reference evidence="6" key="1">
    <citation type="submission" date="2017-01" db="EMBL/GenBank/DDBJ databases">
        <title>Comparative genomics of anhydrobiosis in the tardigrade Hypsibius dujardini.</title>
        <authorList>
            <person name="Yoshida Y."/>
            <person name="Koutsovoulos G."/>
            <person name="Laetsch D."/>
            <person name="Stevens L."/>
            <person name="Kumar S."/>
            <person name="Horikawa D."/>
            <person name="Ishino K."/>
            <person name="Komine S."/>
            <person name="Tomita M."/>
            <person name="Blaxter M."/>
            <person name="Arakawa K."/>
        </authorList>
    </citation>
    <scope>NUCLEOTIDE SEQUENCE [LARGE SCALE GENOMIC DNA]</scope>
    <source>
        <strain evidence="6">Z151</strain>
    </source>
</reference>
<name>A0A9X6NFN4_HYPEX</name>
<dbReference type="InterPro" id="IPR051219">
    <property type="entry name" value="Heterochromatin_chromo-domain"/>
</dbReference>
<gene>
    <name evidence="5" type="ORF">BV898_14451</name>
</gene>
<protein>
    <recommendedName>
        <fullName evidence="4">Chromo domain-containing protein</fullName>
    </recommendedName>
</protein>
<keyword evidence="2" id="KW-0539">Nucleus</keyword>
<evidence type="ECO:0000256" key="1">
    <source>
        <dbReference type="ARBA" id="ARBA00004123"/>
    </source>
</evidence>
<dbReference type="Gene3D" id="2.40.50.40">
    <property type="match status" value="1"/>
</dbReference>
<dbReference type="Pfam" id="PF00385">
    <property type="entry name" value="Chromo"/>
    <property type="match status" value="1"/>
</dbReference>